<dbReference type="PIRSF" id="PIRSF003085">
    <property type="entry name" value="CMAS"/>
    <property type="match status" value="1"/>
</dbReference>
<accession>A0A178XIZ5</accession>
<reference evidence="7 8" key="1">
    <citation type="journal article" date="2016" name="Int. J. Syst. Evol. Microbiol.">
        <title>Ensifer glycinis sp. nov., an novel rhizobial species associated with Glycine spp.</title>
        <authorList>
            <person name="Yan H."/>
            <person name="Yan J."/>
            <person name="Sui X.H."/>
            <person name="Wang E.T."/>
            <person name="Chen W.X."/>
            <person name="Zhang X.X."/>
            <person name="Chen W.F."/>
        </authorList>
    </citation>
    <scope>NUCLEOTIDE SEQUENCE [LARGE SCALE GENOMIC DNA]</scope>
    <source>
        <strain evidence="7 8">CCBAU 23380</strain>
    </source>
</reference>
<proteinExistence type="inferred from homology"/>
<keyword evidence="2 7" id="KW-0489">Methyltransferase</keyword>
<dbReference type="STRING" id="1472378.AU381_26115"/>
<dbReference type="CDD" id="cd02440">
    <property type="entry name" value="AdoMet_MTases"/>
    <property type="match status" value="1"/>
</dbReference>
<dbReference type="GO" id="GO:0032259">
    <property type="term" value="P:methylation"/>
    <property type="evidence" value="ECO:0007669"/>
    <property type="project" value="UniProtKB-KW"/>
</dbReference>
<dbReference type="Proteomes" id="UP000094025">
    <property type="component" value="Unassembled WGS sequence"/>
</dbReference>
<dbReference type="Pfam" id="PF02353">
    <property type="entry name" value="CMAS"/>
    <property type="match status" value="1"/>
</dbReference>
<dbReference type="SUPFAM" id="SSF53335">
    <property type="entry name" value="S-adenosyl-L-methionine-dependent methyltransferases"/>
    <property type="match status" value="1"/>
</dbReference>
<sequence length="410" mass="47046">MLFPAILKSIVRTGNVRLIDGAGKVHHYGDGTSPQCTIRLGARHLDYTLALNPELSIGQAYMDGLLTIEEGTLFDFLEIAAKNYRNFEQMPWFSLLSRIMRRLKQHNPIKRARRNVAHHYDLSGQLYDLFLDKDRQYSCAYFTSADDDLEAAQEHKKRHIASKLLLDRPDLKILDIGSGWGGLGLYLAEETGADVTGLTLSAEQHKVSEGRATAAGLADRVRFCLRDYREELGQYDRVVSVGMFEHVGKKNYDEFFARLGDFLTTDGVALLHSIGYSDAPGPINPFIRKYIFPGADIPSLSEVFASVERAGLVVTDVEILRRHYAETLRHWRQRFMANRQRIAALYDERFCRMWEFYLVLCEIGFRFRSMMVFQMQLAKRADSVPFTRDYMVYWEQAHSTMANSRIRAAE</sequence>
<protein>
    <submittedName>
        <fullName evidence="7">SAM-dependent methyltransferase</fullName>
    </submittedName>
</protein>
<evidence type="ECO:0000256" key="6">
    <source>
        <dbReference type="PIRSR" id="PIRSR003085-1"/>
    </source>
</evidence>
<dbReference type="AlphaFoldDB" id="A0A178XIZ5"/>
<organism evidence="7 8">
    <name type="scientific">Sinorhizobium glycinis</name>
    <dbReference type="NCBI Taxonomy" id="1472378"/>
    <lineage>
        <taxon>Bacteria</taxon>
        <taxon>Pseudomonadati</taxon>
        <taxon>Pseudomonadota</taxon>
        <taxon>Alphaproteobacteria</taxon>
        <taxon>Hyphomicrobiales</taxon>
        <taxon>Rhizobiaceae</taxon>
        <taxon>Sinorhizobium/Ensifer group</taxon>
        <taxon>Sinorhizobium</taxon>
    </lineage>
</organism>
<dbReference type="InterPro" id="IPR003333">
    <property type="entry name" value="CMAS"/>
</dbReference>
<evidence type="ECO:0000256" key="4">
    <source>
        <dbReference type="ARBA" id="ARBA00022691"/>
    </source>
</evidence>
<dbReference type="OrthoDB" id="9782855at2"/>
<dbReference type="InterPro" id="IPR050723">
    <property type="entry name" value="CFA/CMAS"/>
</dbReference>
<keyword evidence="4" id="KW-0949">S-adenosyl-L-methionine</keyword>
<comment type="similarity">
    <text evidence="1">Belongs to the CFA/CMAS family.</text>
</comment>
<dbReference type="PANTHER" id="PTHR43667">
    <property type="entry name" value="CYCLOPROPANE-FATTY-ACYL-PHOSPHOLIPID SYNTHASE"/>
    <property type="match status" value="1"/>
</dbReference>
<evidence type="ECO:0000256" key="3">
    <source>
        <dbReference type="ARBA" id="ARBA00022679"/>
    </source>
</evidence>
<evidence type="ECO:0000256" key="1">
    <source>
        <dbReference type="ARBA" id="ARBA00010815"/>
    </source>
</evidence>
<dbReference type="Gene3D" id="3.40.50.150">
    <property type="entry name" value="Vaccinia Virus protein VP39"/>
    <property type="match status" value="1"/>
</dbReference>
<dbReference type="GO" id="GO:0008610">
    <property type="term" value="P:lipid biosynthetic process"/>
    <property type="evidence" value="ECO:0007669"/>
    <property type="project" value="InterPro"/>
</dbReference>
<keyword evidence="8" id="KW-1185">Reference proteome</keyword>
<evidence type="ECO:0000313" key="7">
    <source>
        <dbReference type="EMBL" id="OAP35219.1"/>
    </source>
</evidence>
<evidence type="ECO:0000256" key="2">
    <source>
        <dbReference type="ARBA" id="ARBA00022603"/>
    </source>
</evidence>
<dbReference type="RefSeq" id="WP_064244457.1">
    <property type="nucleotide sequence ID" value="NZ_LPUX01000067.1"/>
</dbReference>
<gene>
    <name evidence="7" type="ORF">AU381_26115</name>
</gene>
<evidence type="ECO:0000256" key="5">
    <source>
        <dbReference type="ARBA" id="ARBA00023098"/>
    </source>
</evidence>
<evidence type="ECO:0000313" key="8">
    <source>
        <dbReference type="Proteomes" id="UP000094025"/>
    </source>
</evidence>
<dbReference type="EMBL" id="LPUX01000067">
    <property type="protein sequence ID" value="OAP35219.1"/>
    <property type="molecule type" value="Genomic_DNA"/>
</dbReference>
<dbReference type="PANTHER" id="PTHR43667:SF1">
    <property type="entry name" value="CYCLOPROPANE-FATTY-ACYL-PHOSPHOLIPID SYNTHASE"/>
    <property type="match status" value="1"/>
</dbReference>
<name>A0A178XIZ5_9HYPH</name>
<comment type="caution">
    <text evidence="7">The sequence shown here is derived from an EMBL/GenBank/DDBJ whole genome shotgun (WGS) entry which is preliminary data.</text>
</comment>
<dbReference type="GO" id="GO:0008168">
    <property type="term" value="F:methyltransferase activity"/>
    <property type="evidence" value="ECO:0007669"/>
    <property type="project" value="UniProtKB-KW"/>
</dbReference>
<keyword evidence="3 7" id="KW-0808">Transferase</keyword>
<keyword evidence="5" id="KW-0443">Lipid metabolism</keyword>
<dbReference type="InterPro" id="IPR029063">
    <property type="entry name" value="SAM-dependent_MTases_sf"/>
</dbReference>
<feature type="active site" evidence="6">
    <location>
        <position position="361"/>
    </location>
</feature>